<dbReference type="PANTHER" id="PTHR44927">
    <property type="entry name" value="FK506-BINDING PROTEIN 15"/>
    <property type="match status" value="1"/>
</dbReference>
<feature type="compositionally biased region" description="Polar residues" evidence="2">
    <location>
        <begin position="1336"/>
        <end position="1345"/>
    </location>
</feature>
<keyword evidence="1" id="KW-0697">Rotamase</keyword>
<feature type="compositionally biased region" description="Acidic residues" evidence="2">
    <location>
        <begin position="1393"/>
        <end position="1407"/>
    </location>
</feature>
<proteinExistence type="predicted"/>
<name>A0A2B4SAV1_STYPI</name>
<feature type="region of interest" description="Disordered" evidence="2">
    <location>
        <begin position="1088"/>
        <end position="1407"/>
    </location>
</feature>
<feature type="domain" description="PPIase FKBP-type" evidence="3">
    <location>
        <begin position="232"/>
        <end position="340"/>
    </location>
</feature>
<evidence type="ECO:0000256" key="1">
    <source>
        <dbReference type="PROSITE-ProRule" id="PRU00277"/>
    </source>
</evidence>
<feature type="compositionally biased region" description="Basic and acidic residues" evidence="2">
    <location>
        <begin position="1213"/>
        <end position="1242"/>
    </location>
</feature>
<feature type="compositionally biased region" description="Basic and acidic residues" evidence="2">
    <location>
        <begin position="812"/>
        <end position="827"/>
    </location>
</feature>
<dbReference type="PANTHER" id="PTHR44927:SF1">
    <property type="entry name" value="FK506-BINDING PROTEIN 15"/>
    <property type="match status" value="1"/>
</dbReference>
<feature type="compositionally biased region" description="Basic and acidic residues" evidence="2">
    <location>
        <begin position="1025"/>
        <end position="1045"/>
    </location>
</feature>
<dbReference type="GO" id="GO:0003755">
    <property type="term" value="F:peptidyl-prolyl cis-trans isomerase activity"/>
    <property type="evidence" value="ECO:0007669"/>
    <property type="project" value="UniProtKB-KW"/>
</dbReference>
<comment type="caution">
    <text evidence="4">The sequence shown here is derived from an EMBL/GenBank/DDBJ whole genome shotgun (WGS) entry which is preliminary data.</text>
</comment>
<feature type="compositionally biased region" description="Basic and acidic residues" evidence="2">
    <location>
        <begin position="770"/>
        <end position="806"/>
    </location>
</feature>
<organism evidence="4 5">
    <name type="scientific">Stylophora pistillata</name>
    <name type="common">Smooth cauliflower coral</name>
    <dbReference type="NCBI Taxonomy" id="50429"/>
    <lineage>
        <taxon>Eukaryota</taxon>
        <taxon>Metazoa</taxon>
        <taxon>Cnidaria</taxon>
        <taxon>Anthozoa</taxon>
        <taxon>Hexacorallia</taxon>
        <taxon>Scleractinia</taxon>
        <taxon>Astrocoeniina</taxon>
        <taxon>Pocilloporidae</taxon>
        <taxon>Stylophora</taxon>
    </lineage>
</organism>
<feature type="compositionally biased region" description="Basic and acidic residues" evidence="2">
    <location>
        <begin position="1000"/>
        <end position="1017"/>
    </location>
</feature>
<feature type="compositionally biased region" description="Acidic residues" evidence="2">
    <location>
        <begin position="1099"/>
        <end position="1148"/>
    </location>
</feature>
<accession>A0A2B4SAV1</accession>
<comment type="catalytic activity">
    <reaction evidence="1">
        <text>[protein]-peptidylproline (omega=180) = [protein]-peptidylproline (omega=0)</text>
        <dbReference type="Rhea" id="RHEA:16237"/>
        <dbReference type="Rhea" id="RHEA-COMP:10747"/>
        <dbReference type="Rhea" id="RHEA-COMP:10748"/>
        <dbReference type="ChEBI" id="CHEBI:83833"/>
        <dbReference type="ChEBI" id="CHEBI:83834"/>
        <dbReference type="EC" id="5.2.1.8"/>
    </reaction>
</comment>
<dbReference type="InterPro" id="IPR001179">
    <property type="entry name" value="PPIase_FKBP_dom"/>
</dbReference>
<evidence type="ECO:0000313" key="5">
    <source>
        <dbReference type="Proteomes" id="UP000225706"/>
    </source>
</evidence>
<feature type="region of interest" description="Disordered" evidence="2">
    <location>
        <begin position="770"/>
        <end position="838"/>
    </location>
</feature>
<feature type="compositionally biased region" description="Polar residues" evidence="2">
    <location>
        <begin position="397"/>
        <end position="409"/>
    </location>
</feature>
<gene>
    <name evidence="4" type="primary">FKBP15</name>
    <name evidence="4" type="ORF">AWC38_SpisGene9416</name>
</gene>
<keyword evidence="1" id="KW-0413">Isomerase</keyword>
<evidence type="ECO:0000313" key="4">
    <source>
        <dbReference type="EMBL" id="PFX25950.1"/>
    </source>
</evidence>
<evidence type="ECO:0000256" key="2">
    <source>
        <dbReference type="SAM" id="MobiDB-lite"/>
    </source>
</evidence>
<dbReference type="SUPFAM" id="SSF54534">
    <property type="entry name" value="FKBP-like"/>
    <property type="match status" value="1"/>
</dbReference>
<feature type="compositionally biased region" description="Basic and acidic residues" evidence="2">
    <location>
        <begin position="1294"/>
        <end position="1304"/>
    </location>
</feature>
<dbReference type="EC" id="5.2.1.8" evidence="1"/>
<feature type="compositionally biased region" description="Low complexity" evidence="2">
    <location>
        <begin position="380"/>
        <end position="390"/>
    </location>
</feature>
<feature type="region of interest" description="Disordered" evidence="2">
    <location>
        <begin position="343"/>
        <end position="412"/>
    </location>
</feature>
<reference evidence="5" key="1">
    <citation type="journal article" date="2017" name="bioRxiv">
        <title>Comparative analysis of the genomes of Stylophora pistillata and Acropora digitifera provides evidence for extensive differences between species of corals.</title>
        <authorList>
            <person name="Voolstra C.R."/>
            <person name="Li Y."/>
            <person name="Liew Y.J."/>
            <person name="Baumgarten S."/>
            <person name="Zoccola D."/>
            <person name="Flot J.-F."/>
            <person name="Tambutte S."/>
            <person name="Allemand D."/>
            <person name="Aranda M."/>
        </authorList>
    </citation>
    <scope>NUCLEOTIDE SEQUENCE [LARGE SCALE GENOMIC DNA]</scope>
</reference>
<dbReference type="PROSITE" id="PS50059">
    <property type="entry name" value="FKBP_PPIASE"/>
    <property type="match status" value="1"/>
</dbReference>
<evidence type="ECO:0000259" key="3">
    <source>
        <dbReference type="PROSITE" id="PS50059"/>
    </source>
</evidence>
<protein>
    <recommendedName>
        <fullName evidence="1">peptidylprolyl isomerase</fullName>
        <ecNumber evidence="1">5.2.1.8</ecNumber>
    </recommendedName>
</protein>
<feature type="compositionally biased region" description="Pro residues" evidence="2">
    <location>
        <begin position="1382"/>
        <end position="1392"/>
    </location>
</feature>
<dbReference type="Pfam" id="PF00254">
    <property type="entry name" value="FKBP_C"/>
    <property type="match status" value="1"/>
</dbReference>
<dbReference type="EMBL" id="LSMT01000138">
    <property type="protein sequence ID" value="PFX25950.1"/>
    <property type="molecule type" value="Genomic_DNA"/>
</dbReference>
<dbReference type="STRING" id="50429.A0A2B4SAV1"/>
<dbReference type="Pfam" id="PF23649">
    <property type="entry name" value="FKBP15"/>
    <property type="match status" value="1"/>
</dbReference>
<dbReference type="InterPro" id="IPR056598">
    <property type="entry name" value="FKBP-15_dom"/>
</dbReference>
<feature type="compositionally biased region" description="Polar residues" evidence="2">
    <location>
        <begin position="1265"/>
        <end position="1283"/>
    </location>
</feature>
<dbReference type="Proteomes" id="UP000225706">
    <property type="component" value="Unassembled WGS sequence"/>
</dbReference>
<dbReference type="Gene3D" id="3.10.50.40">
    <property type="match status" value="1"/>
</dbReference>
<sequence length="1407" mass="156342">MGAVESSTEENSVIRFVDSVEIRYGEDTSIVTQENGWNEHVSGEDWISHVPKVDDSHGIATVAPADSMLCEGSYEDYEIIGDTAVQTIEQEEFGIVGTTTSDLNFEEDHSPGLKYNRSSRRTSCKKKPIEALKVQDGGKLRSRDCVLLSHSSSKLASLFGQDKASFLGGNESLTYTAPKQPKKEKPAGASQTSSGETTLLFATAVHAYKYVNGQYASQGKLGAAVLANHPANDVQGSNYASFYDDQRQTWSICFESDKNITDFAKQVGLLKFNSASSNLCTQDLSPGDGLGWEQGVIGMKKGGKRLIAIPSTLAYGEKGVPSRVPPNSSLLFEVEVLRIKSSRESNESPVTVHEPSPSQNTDQLPDILSEPSGTTRKSDSVSSLSSPGDSGIKGRTASITEQLSQSPGKNTDKARLLARMSKMGKNPLFLPGAVAAEPENDELGEQEQEIPTHAEASAPEATDVNATSPPPFSSNPHPSVRSKPLLPPRPAPQVHPEVHQPVHNPAPPAQPYQQTAMNPQPMMQPAFTPQQQVALYQPPASMGYPMMGPQPQMITAPYSAPPPPPPPQPTANDAMVPVLMAETRQQQGEIRMSIGKLSDKIDELSNKVERHQQNTGQLGGQLTQVGQMGIGAFGNPQAAMEAAVLVHNITRIVQENEKVKAEGSEKSRKIETLNDKISELLQKSQRFVEHSNTMLEQRSDSLQVNTAQSQARVLSLEQEKITMSSELTSAKTHLAALQNEVASLRQREAELSGQLSKATSETDKYRNDLMRAKDSHTESAEESDKLKLSLKEEKQTRKRLESKVEHIEEELNDLKHEKENLEKGLTDRKKKHAADKKKFEEELEELRSQQEEELRFLKEKHRKEKHSSGTVTAQQVAQAEAELETRWTEKAEKMVAQTEEKWKRRFQEVTDEKEETVKKLAEFQEKVSTLKAGDDKKGEKIKDLQEKLEDLVGIREKYKRLQDSQGDRDSQIEALRSSEQELVALQAKYQEVRSRTLKMKEQYEERLSSAEEERESAVSEAYSKGLKEGKEESAMSKEKPPANVTDEVKRIMNTLFYMLRSEFEANDSYTGSEVMAVILKTIKEVTMKLVSGKSSNKEESEEEEEEEDEDEEEAEDEGGEEDEEEDNEEKEDKEEDEKEKEVGIEEETLVGGEATAKKESKEEDSEKSEEEVKPEETVQDVGGVDEDEKDEEKESNESVTEEGDEIEGTVFEQSKDEVESNEMKNEETKDLTPNGEIKEKVDSVAVGDSTDGNLESSNDREINENTDNLDNSSEDSFQGNQLDVPSLEELSAETAKDARADTSEKIAPFVSESVEDPFSVSEEKREQRKEEHETQDVQVPTSQSGAPGEAKLKSLFGDDEHDDVEFTFGSLSKKKEEEKPESPPPRAVPPPLFDDDDDDDDDLNWFK</sequence>
<feature type="region of interest" description="Disordered" evidence="2">
    <location>
        <begin position="440"/>
        <end position="524"/>
    </location>
</feature>
<keyword evidence="5" id="KW-1185">Reference proteome</keyword>
<dbReference type="Gene3D" id="1.10.287.1490">
    <property type="match status" value="1"/>
</dbReference>
<feature type="compositionally biased region" description="Basic and acidic residues" evidence="2">
    <location>
        <begin position="1321"/>
        <end position="1335"/>
    </location>
</feature>
<feature type="region of interest" description="Disordered" evidence="2">
    <location>
        <begin position="1000"/>
        <end position="1045"/>
    </location>
</feature>
<dbReference type="OrthoDB" id="77911at2759"/>
<dbReference type="InterPro" id="IPR046357">
    <property type="entry name" value="PPIase_dom_sf"/>
</dbReference>
<feature type="compositionally biased region" description="Acidic residues" evidence="2">
    <location>
        <begin position="1183"/>
        <end position="1207"/>
    </location>
</feature>